<keyword evidence="2" id="KW-0167">Capsid protein</keyword>
<feature type="region of interest" description="Disordered" evidence="1">
    <location>
        <begin position="63"/>
        <end position="97"/>
    </location>
</feature>
<dbReference type="RefSeq" id="WP_226370906.1">
    <property type="nucleotide sequence ID" value="NZ_JAGIKX010000006.1"/>
</dbReference>
<dbReference type="Pfam" id="PF11122">
    <property type="entry name" value="Spore-coat_CotD"/>
    <property type="match status" value="1"/>
</dbReference>
<evidence type="ECO:0000256" key="1">
    <source>
        <dbReference type="SAM" id="MobiDB-lite"/>
    </source>
</evidence>
<dbReference type="InterPro" id="IPR020108">
    <property type="entry name" value="Spore_coat_CotD"/>
</dbReference>
<keyword evidence="3" id="KW-1185">Reference proteome</keyword>
<accession>A0ABS4S840</accession>
<dbReference type="Proteomes" id="UP001519294">
    <property type="component" value="Unassembled WGS sequence"/>
</dbReference>
<dbReference type="EMBL" id="JAGIKX010000006">
    <property type="protein sequence ID" value="MBP2257236.1"/>
    <property type="molecule type" value="Genomic_DNA"/>
</dbReference>
<feature type="compositionally biased region" description="Polar residues" evidence="1">
    <location>
        <begin position="63"/>
        <end position="84"/>
    </location>
</feature>
<comment type="caution">
    <text evidence="2">The sequence shown here is derived from an EMBL/GenBank/DDBJ whole genome shotgun (WGS) entry which is preliminary data.</text>
</comment>
<proteinExistence type="predicted"/>
<name>A0ABS4S840_9BACI</name>
<protein>
    <submittedName>
        <fullName evidence="2">Spore coat protein D</fullName>
    </submittedName>
</protein>
<gene>
    <name evidence="2" type="ORF">J2Z81_001184</name>
</gene>
<evidence type="ECO:0000313" key="2">
    <source>
        <dbReference type="EMBL" id="MBP2257236.1"/>
    </source>
</evidence>
<sequence>MRRHRHPWCRCHRPKSPIVYPVKENVVLHCTEETVQHVHPSHTTIKHHHVVKNEHVYPHTTSVENSTESVDINKGNTFSPQSRNDVAGAMYPGMKKD</sequence>
<organism evidence="2 3">
    <name type="scientific">Virgibacillus alimentarius</name>
    <dbReference type="NCBI Taxonomy" id="698769"/>
    <lineage>
        <taxon>Bacteria</taxon>
        <taxon>Bacillati</taxon>
        <taxon>Bacillota</taxon>
        <taxon>Bacilli</taxon>
        <taxon>Bacillales</taxon>
        <taxon>Bacillaceae</taxon>
        <taxon>Virgibacillus</taxon>
    </lineage>
</organism>
<reference evidence="2 3" key="1">
    <citation type="submission" date="2021-03" db="EMBL/GenBank/DDBJ databases">
        <title>Genomic Encyclopedia of Type Strains, Phase IV (KMG-IV): sequencing the most valuable type-strain genomes for metagenomic binning, comparative biology and taxonomic classification.</title>
        <authorList>
            <person name="Goeker M."/>
        </authorList>
    </citation>
    <scope>NUCLEOTIDE SEQUENCE [LARGE SCALE GENOMIC DNA]</scope>
    <source>
        <strain evidence="2 3">DSM 25790</strain>
    </source>
</reference>
<keyword evidence="2" id="KW-0946">Virion</keyword>
<evidence type="ECO:0000313" key="3">
    <source>
        <dbReference type="Proteomes" id="UP001519294"/>
    </source>
</evidence>